<dbReference type="EMBL" id="MFIV01000225">
    <property type="protein sequence ID" value="OGF97536.1"/>
    <property type="molecule type" value="Genomic_DNA"/>
</dbReference>
<keyword evidence="2" id="KW-0808">Transferase</keyword>
<feature type="non-terminal residue" evidence="6">
    <location>
        <position position="209"/>
    </location>
</feature>
<dbReference type="CDD" id="cd01412">
    <property type="entry name" value="SIRT5_Af1_CobB"/>
    <property type="match status" value="1"/>
</dbReference>
<evidence type="ECO:0000256" key="4">
    <source>
        <dbReference type="PROSITE-ProRule" id="PRU00236"/>
    </source>
</evidence>
<dbReference type="InterPro" id="IPR026590">
    <property type="entry name" value="Ssirtuin_cat_dom"/>
</dbReference>
<dbReference type="InterPro" id="IPR003000">
    <property type="entry name" value="Sirtuin"/>
</dbReference>
<evidence type="ECO:0000313" key="6">
    <source>
        <dbReference type="EMBL" id="OGF97536.1"/>
    </source>
</evidence>
<dbReference type="GO" id="GO:0036054">
    <property type="term" value="F:protein-malonyllysine demalonylase activity"/>
    <property type="evidence" value="ECO:0007669"/>
    <property type="project" value="InterPro"/>
</dbReference>
<sequence>MDRELLVQAAAWIAESRRPVAFTGAGVSRESGIPTFREATTGFWERYDPYELATVEGFLKNPKLVWEWYAFRRQLVRETEPNPGHKALAELEHLLPELMLITQNVDNLHRRAGSRRIIELHGNITRVKCFKEGTLYEDWSDKDYRGEIPPRCKACYSYLRPDVVWFGESLPARALEEAFKSAENCDLMLVVGTSGLVQPAASLPGMARR</sequence>
<dbReference type="GO" id="GO:0070403">
    <property type="term" value="F:NAD+ binding"/>
    <property type="evidence" value="ECO:0007669"/>
    <property type="project" value="InterPro"/>
</dbReference>
<evidence type="ECO:0000256" key="3">
    <source>
        <dbReference type="ARBA" id="ARBA00023027"/>
    </source>
</evidence>
<dbReference type="Proteomes" id="UP000176992">
    <property type="component" value="Unassembled WGS sequence"/>
</dbReference>
<dbReference type="GO" id="GO:0017136">
    <property type="term" value="F:histone deacetylase activity, NAD-dependent"/>
    <property type="evidence" value="ECO:0007669"/>
    <property type="project" value="TreeGrafter"/>
</dbReference>
<dbReference type="AlphaFoldDB" id="A0A1F5YC54"/>
<comment type="caution">
    <text evidence="4">Lacks conserved residue(s) required for the propagation of feature annotation.</text>
</comment>
<accession>A0A1F5YC54</accession>
<dbReference type="InterPro" id="IPR050134">
    <property type="entry name" value="NAD-dep_sirtuin_deacylases"/>
</dbReference>
<comment type="caution">
    <text evidence="6">The sequence shown here is derived from an EMBL/GenBank/DDBJ whole genome shotgun (WGS) entry which is preliminary data.</text>
</comment>
<organism evidence="6 7">
    <name type="scientific">Candidatus Glassbacteria bacterium GWA2_58_10</name>
    <dbReference type="NCBI Taxonomy" id="1817865"/>
    <lineage>
        <taxon>Bacteria</taxon>
        <taxon>Candidatus Glassiibacteriota</taxon>
    </lineage>
</organism>
<proteinExistence type="predicted"/>
<gene>
    <name evidence="6" type="ORF">A2Z86_04545</name>
</gene>
<dbReference type="Pfam" id="PF02146">
    <property type="entry name" value="SIR2"/>
    <property type="match status" value="1"/>
</dbReference>
<evidence type="ECO:0000256" key="1">
    <source>
        <dbReference type="ARBA" id="ARBA00012928"/>
    </source>
</evidence>
<evidence type="ECO:0000259" key="5">
    <source>
        <dbReference type="PROSITE" id="PS50305"/>
    </source>
</evidence>
<dbReference type="PANTHER" id="PTHR11085:SF10">
    <property type="entry name" value="NAD-DEPENDENT PROTEIN DEACYLASE SIRTUIN-5, MITOCHONDRIAL-RELATED"/>
    <property type="match status" value="1"/>
</dbReference>
<feature type="domain" description="Deacetylase sirtuin-type" evidence="5">
    <location>
        <begin position="1"/>
        <end position="209"/>
    </location>
</feature>
<evidence type="ECO:0000313" key="7">
    <source>
        <dbReference type="Proteomes" id="UP000176992"/>
    </source>
</evidence>
<dbReference type="InterPro" id="IPR029035">
    <property type="entry name" value="DHS-like_NAD/FAD-binding_dom"/>
</dbReference>
<dbReference type="Gene3D" id="3.30.1600.10">
    <property type="entry name" value="SIR2/SIRT2 'Small Domain"/>
    <property type="match status" value="1"/>
</dbReference>
<dbReference type="PROSITE" id="PS50305">
    <property type="entry name" value="SIRTUIN"/>
    <property type="match status" value="1"/>
</dbReference>
<reference evidence="6 7" key="1">
    <citation type="journal article" date="2016" name="Nat. Commun.">
        <title>Thousands of microbial genomes shed light on interconnected biogeochemical processes in an aquifer system.</title>
        <authorList>
            <person name="Anantharaman K."/>
            <person name="Brown C.T."/>
            <person name="Hug L.A."/>
            <person name="Sharon I."/>
            <person name="Castelle C.J."/>
            <person name="Probst A.J."/>
            <person name="Thomas B.C."/>
            <person name="Singh A."/>
            <person name="Wilkins M.J."/>
            <person name="Karaoz U."/>
            <person name="Brodie E.L."/>
            <person name="Williams K.H."/>
            <person name="Hubbard S.S."/>
            <person name="Banfield J.F."/>
        </authorList>
    </citation>
    <scope>NUCLEOTIDE SEQUENCE [LARGE SCALE GENOMIC DNA]</scope>
</reference>
<dbReference type="EC" id="2.3.1.286" evidence="1"/>
<dbReference type="InterPro" id="IPR027546">
    <property type="entry name" value="Sirtuin_class_III"/>
</dbReference>
<name>A0A1F5YC54_9BACT</name>
<dbReference type="GO" id="GO:0036055">
    <property type="term" value="F:protein-succinyllysine desuccinylase activity"/>
    <property type="evidence" value="ECO:0007669"/>
    <property type="project" value="InterPro"/>
</dbReference>
<dbReference type="NCBIfam" id="NF001753">
    <property type="entry name" value="PRK00481.1-3"/>
    <property type="match status" value="1"/>
</dbReference>
<dbReference type="SUPFAM" id="SSF52467">
    <property type="entry name" value="DHS-like NAD/FAD-binding domain"/>
    <property type="match status" value="1"/>
</dbReference>
<keyword evidence="3" id="KW-0520">NAD</keyword>
<dbReference type="Gene3D" id="3.40.50.1220">
    <property type="entry name" value="TPP-binding domain"/>
    <property type="match status" value="1"/>
</dbReference>
<dbReference type="PANTHER" id="PTHR11085">
    <property type="entry name" value="NAD-DEPENDENT PROTEIN DEACYLASE SIRTUIN-5, MITOCHONDRIAL-RELATED"/>
    <property type="match status" value="1"/>
</dbReference>
<protein>
    <recommendedName>
        <fullName evidence="1">protein acetyllysine N-acetyltransferase</fullName>
        <ecNumber evidence="1">2.3.1.286</ecNumber>
    </recommendedName>
</protein>
<dbReference type="InterPro" id="IPR026591">
    <property type="entry name" value="Sirtuin_cat_small_dom_sf"/>
</dbReference>
<evidence type="ECO:0000256" key="2">
    <source>
        <dbReference type="ARBA" id="ARBA00022679"/>
    </source>
</evidence>